<keyword evidence="3" id="KW-1185">Reference proteome</keyword>
<dbReference type="Proteomes" id="UP000541969">
    <property type="component" value="Unassembled WGS sequence"/>
</dbReference>
<dbReference type="InterPro" id="IPR037401">
    <property type="entry name" value="SnoaL-like"/>
</dbReference>
<dbReference type="RefSeq" id="WP_179718075.1">
    <property type="nucleotide sequence ID" value="NZ_JACBZT010000001.1"/>
</dbReference>
<dbReference type="EMBL" id="JACBZT010000001">
    <property type="protein sequence ID" value="NYJ06739.1"/>
    <property type="molecule type" value="Genomic_DNA"/>
</dbReference>
<dbReference type="InterPro" id="IPR032710">
    <property type="entry name" value="NTF2-like_dom_sf"/>
</dbReference>
<evidence type="ECO:0000259" key="1">
    <source>
        <dbReference type="Pfam" id="PF12680"/>
    </source>
</evidence>
<dbReference type="AlphaFoldDB" id="A0A853CIH6"/>
<dbReference type="GO" id="GO:0016853">
    <property type="term" value="F:isomerase activity"/>
    <property type="evidence" value="ECO:0007669"/>
    <property type="project" value="UniProtKB-KW"/>
</dbReference>
<dbReference type="Pfam" id="PF07366">
    <property type="entry name" value="SnoaL"/>
    <property type="match status" value="1"/>
</dbReference>
<gene>
    <name evidence="2" type="ORF">GGQ55_003017</name>
</gene>
<dbReference type="InterPro" id="IPR009959">
    <property type="entry name" value="Cyclase_SnoaL-like"/>
</dbReference>
<dbReference type="PANTHER" id="PTHR38436">
    <property type="entry name" value="POLYKETIDE CYCLASE SNOAL-LIKE DOMAIN"/>
    <property type="match status" value="1"/>
</dbReference>
<organism evidence="2 3">
    <name type="scientific">Petropleomorpha daqingensis</name>
    <dbReference type="NCBI Taxonomy" id="2026353"/>
    <lineage>
        <taxon>Bacteria</taxon>
        <taxon>Bacillati</taxon>
        <taxon>Actinomycetota</taxon>
        <taxon>Actinomycetes</taxon>
        <taxon>Geodermatophilales</taxon>
        <taxon>Geodermatophilaceae</taxon>
        <taxon>Petropleomorpha</taxon>
    </lineage>
</organism>
<dbReference type="GO" id="GO:0030638">
    <property type="term" value="P:polyketide metabolic process"/>
    <property type="evidence" value="ECO:0007669"/>
    <property type="project" value="InterPro"/>
</dbReference>
<name>A0A853CIH6_9ACTN</name>
<dbReference type="PANTHER" id="PTHR38436:SF1">
    <property type="entry name" value="ESTER CYCLASE"/>
    <property type="match status" value="1"/>
</dbReference>
<dbReference type="Pfam" id="PF12680">
    <property type="entry name" value="SnoaL_2"/>
    <property type="match status" value="1"/>
</dbReference>
<keyword evidence="2" id="KW-0413">Isomerase</keyword>
<evidence type="ECO:0000313" key="3">
    <source>
        <dbReference type="Proteomes" id="UP000541969"/>
    </source>
</evidence>
<dbReference type="SUPFAM" id="SSF54427">
    <property type="entry name" value="NTF2-like"/>
    <property type="match status" value="2"/>
</dbReference>
<feature type="domain" description="SnoaL-like" evidence="1">
    <location>
        <begin position="118"/>
        <end position="219"/>
    </location>
</feature>
<reference evidence="2 3" key="1">
    <citation type="submission" date="2020-07" db="EMBL/GenBank/DDBJ databases">
        <title>Sequencing the genomes of 1000 actinobacteria strains.</title>
        <authorList>
            <person name="Klenk H.-P."/>
        </authorList>
    </citation>
    <scope>NUCLEOTIDE SEQUENCE [LARGE SCALE GENOMIC DNA]</scope>
    <source>
        <strain evidence="2 3">DSM 104001</strain>
    </source>
</reference>
<proteinExistence type="predicted"/>
<dbReference type="Gene3D" id="3.10.450.50">
    <property type="match status" value="2"/>
</dbReference>
<sequence>MAVIVEVTLRGITREQYDALRERVGWVQRPPEGGIAHLTWWEGEDCHNLDGWASEEAFGAFGEHRLVPAMIELGIDQQPVAVFHQAHEVYTPEAGIVAATEIPDVAATTGNADVARSGYAAFAAGDIPGVLSLFAEDLVWTVPDSVPFGGVYSGPQGAADFFTALMRNVAELDVRPDRYIEAGDTVVVPGRHRGRTVAGGSFDVPFVHLWTLRNGRVTSFTEVMDSAPVVQALAPDAEAILTRMFDEIINQGRLEIADELFAEDYVDHGPMGDISGRETFKQLVAQWRDAVPDVHCRISDVVAQGDLCAWVVRTTGTHTGDGLGFPATGKRFETLSANIGRFRDGRAAEHWSEQGLFPMLVQVGVIPVPQPA</sequence>
<comment type="caution">
    <text evidence="2">The sequence shown here is derived from an EMBL/GenBank/DDBJ whole genome shotgun (WGS) entry which is preliminary data.</text>
</comment>
<protein>
    <submittedName>
        <fullName evidence="2">Ketosteroid isomerase-like protein</fullName>
    </submittedName>
</protein>
<accession>A0A853CIH6</accession>
<evidence type="ECO:0000313" key="2">
    <source>
        <dbReference type="EMBL" id="NYJ06739.1"/>
    </source>
</evidence>